<accession>F3YXD7</accession>
<dbReference type="SUPFAM" id="SSF56112">
    <property type="entry name" value="Protein kinase-like (PK-like)"/>
    <property type="match status" value="1"/>
</dbReference>
<dbReference type="InterPro" id="IPR052732">
    <property type="entry name" value="Cell-binding_unc_protein"/>
</dbReference>
<sequence length="358" mass="40562">MAKAAHNNKVQNHRCASRGSECGIDLDSKVRFLRSPGAYDPRPVGVSVVETHMALVFLTDREVYKLKKPVKYPFLDFSTLDAREADCRDEVRLNRRLSPDVYLGVVALTLEPSGRLALAGTGDIVDWLVRMRRLPAEKMLNHVIAHGLLTPQDIERVGTLLADFYAGLEPVSLDADTYFERFRSQQGLNVELFRRFGDIFDGARLHEITMAIETFLERKQEKLKERVRQGRIVDGHGDLKPEHICLIEPPAVIDCLEFNRFLRLVDPCDDIAYLGLECSLLGASWIGRTLRQKVEAKLADHPGEDLIAFYTMFHACLRARLALAHLTEPQPRSPEHWPKLARRYLEAAEKACNGLTLP</sequence>
<gene>
    <name evidence="1" type="ORF">Desaf_2309</name>
</gene>
<dbReference type="InterPro" id="IPR011009">
    <property type="entry name" value="Kinase-like_dom_sf"/>
</dbReference>
<protein>
    <recommendedName>
        <fullName evidence="3">Aminoglycoside phosphotransferase</fullName>
    </recommendedName>
</protein>
<evidence type="ECO:0000313" key="1">
    <source>
        <dbReference type="EMBL" id="EGJ50635.1"/>
    </source>
</evidence>
<dbReference type="EMBL" id="CP003221">
    <property type="protein sequence ID" value="EGJ50635.1"/>
    <property type="molecule type" value="Genomic_DNA"/>
</dbReference>
<dbReference type="AlphaFoldDB" id="F3YXD7"/>
<dbReference type="eggNOG" id="COG2187">
    <property type="taxonomic scope" value="Bacteria"/>
</dbReference>
<proteinExistence type="predicted"/>
<organism evidence="1 2">
    <name type="scientific">Desulfocurvibacter africanus subsp. africanus str. Walvis Bay</name>
    <dbReference type="NCBI Taxonomy" id="690850"/>
    <lineage>
        <taxon>Bacteria</taxon>
        <taxon>Pseudomonadati</taxon>
        <taxon>Thermodesulfobacteriota</taxon>
        <taxon>Desulfovibrionia</taxon>
        <taxon>Desulfovibrionales</taxon>
        <taxon>Desulfovibrionaceae</taxon>
        <taxon>Desulfocurvibacter</taxon>
    </lineage>
</organism>
<keyword evidence="2" id="KW-1185">Reference proteome</keyword>
<dbReference type="STRING" id="690850.Desaf_2309"/>
<name>F3YXD7_DESAF</name>
<evidence type="ECO:0008006" key="3">
    <source>
        <dbReference type="Google" id="ProtNLM"/>
    </source>
</evidence>
<dbReference type="PANTHER" id="PTHR43883">
    <property type="entry name" value="SLR0207 PROTEIN"/>
    <property type="match status" value="1"/>
</dbReference>
<dbReference type="PANTHER" id="PTHR43883:SF1">
    <property type="entry name" value="GLUCONOKINASE"/>
    <property type="match status" value="1"/>
</dbReference>
<reference evidence="1 2" key="1">
    <citation type="journal article" date="2011" name="J. Bacteriol.">
        <title>Genome sequence of the mercury-methylating and pleomorphic Desulfovibrio africanus Strain Walvis Bay.</title>
        <authorList>
            <person name="Brown S.D."/>
            <person name="Wall J.D."/>
            <person name="Kucken A.M."/>
            <person name="Gilmour C.C."/>
            <person name="Podar M."/>
            <person name="Brandt C.C."/>
            <person name="Teshima H."/>
            <person name="Detter J.C."/>
            <person name="Han C.S."/>
            <person name="Land M.L."/>
            <person name="Lucas S."/>
            <person name="Han J."/>
            <person name="Pennacchio L."/>
            <person name="Nolan M."/>
            <person name="Pitluck S."/>
            <person name="Woyke T."/>
            <person name="Goodwin L."/>
            <person name="Palumbo A.V."/>
            <person name="Elias D.A."/>
        </authorList>
    </citation>
    <scope>NUCLEOTIDE SEQUENCE [LARGE SCALE GENOMIC DNA]</scope>
    <source>
        <strain evidence="1 2">Walvis Bay</strain>
    </source>
</reference>
<evidence type="ECO:0000313" key="2">
    <source>
        <dbReference type="Proteomes" id="UP000007844"/>
    </source>
</evidence>
<dbReference type="HOGENOM" id="CLU_026771_0_0_7"/>
<dbReference type="Proteomes" id="UP000007844">
    <property type="component" value="Chromosome"/>
</dbReference>
<dbReference type="KEGG" id="daf:Desaf_2309"/>